<dbReference type="Pfam" id="PF00106">
    <property type="entry name" value="adh_short"/>
    <property type="match status" value="1"/>
</dbReference>
<keyword evidence="3" id="KW-0560">Oxidoreductase</keyword>
<evidence type="ECO:0000256" key="1">
    <source>
        <dbReference type="ARBA" id="ARBA00006484"/>
    </source>
</evidence>
<keyword evidence="5" id="KW-1185">Reference proteome</keyword>
<gene>
    <name evidence="4" type="ORF">BDQ12DRAFT_724461</name>
</gene>
<dbReference type="PANTHER" id="PTHR43544">
    <property type="entry name" value="SHORT-CHAIN DEHYDROGENASE/REDUCTASE"/>
    <property type="match status" value="1"/>
</dbReference>
<dbReference type="GO" id="GO:0016491">
    <property type="term" value="F:oxidoreductase activity"/>
    <property type="evidence" value="ECO:0007669"/>
    <property type="project" value="UniProtKB-KW"/>
</dbReference>
<dbReference type="PANTHER" id="PTHR43544:SF7">
    <property type="entry name" value="NADB-LER2"/>
    <property type="match status" value="1"/>
</dbReference>
<dbReference type="OrthoDB" id="9876299at2759"/>
<dbReference type="GO" id="GO:0005737">
    <property type="term" value="C:cytoplasm"/>
    <property type="evidence" value="ECO:0007669"/>
    <property type="project" value="TreeGrafter"/>
</dbReference>
<dbReference type="PRINTS" id="PR00081">
    <property type="entry name" value="GDHRDH"/>
</dbReference>
<reference evidence="4 5" key="1">
    <citation type="journal article" date="2019" name="Nat. Ecol. Evol.">
        <title>Megaphylogeny resolves global patterns of mushroom evolution.</title>
        <authorList>
            <person name="Varga T."/>
            <person name="Krizsan K."/>
            <person name="Foldi C."/>
            <person name="Dima B."/>
            <person name="Sanchez-Garcia M."/>
            <person name="Sanchez-Ramirez S."/>
            <person name="Szollosi G.J."/>
            <person name="Szarkandi J.G."/>
            <person name="Papp V."/>
            <person name="Albert L."/>
            <person name="Andreopoulos W."/>
            <person name="Angelini C."/>
            <person name="Antonin V."/>
            <person name="Barry K.W."/>
            <person name="Bougher N.L."/>
            <person name="Buchanan P."/>
            <person name="Buyck B."/>
            <person name="Bense V."/>
            <person name="Catcheside P."/>
            <person name="Chovatia M."/>
            <person name="Cooper J."/>
            <person name="Damon W."/>
            <person name="Desjardin D."/>
            <person name="Finy P."/>
            <person name="Geml J."/>
            <person name="Haridas S."/>
            <person name="Hughes K."/>
            <person name="Justo A."/>
            <person name="Karasinski D."/>
            <person name="Kautmanova I."/>
            <person name="Kiss B."/>
            <person name="Kocsube S."/>
            <person name="Kotiranta H."/>
            <person name="LaButti K.M."/>
            <person name="Lechner B.E."/>
            <person name="Liimatainen K."/>
            <person name="Lipzen A."/>
            <person name="Lukacs Z."/>
            <person name="Mihaltcheva S."/>
            <person name="Morgado L.N."/>
            <person name="Niskanen T."/>
            <person name="Noordeloos M.E."/>
            <person name="Ohm R.A."/>
            <person name="Ortiz-Santana B."/>
            <person name="Ovrebo C."/>
            <person name="Racz N."/>
            <person name="Riley R."/>
            <person name="Savchenko A."/>
            <person name="Shiryaev A."/>
            <person name="Soop K."/>
            <person name="Spirin V."/>
            <person name="Szebenyi C."/>
            <person name="Tomsovsky M."/>
            <person name="Tulloss R.E."/>
            <person name="Uehling J."/>
            <person name="Grigoriev I.V."/>
            <person name="Vagvolgyi C."/>
            <person name="Papp T."/>
            <person name="Martin F.M."/>
            <person name="Miettinen O."/>
            <person name="Hibbett D.S."/>
            <person name="Nagy L.G."/>
        </authorList>
    </citation>
    <scope>NUCLEOTIDE SEQUENCE [LARGE SCALE GENOMIC DNA]</scope>
    <source>
        <strain evidence="4 5">CBS 166.37</strain>
    </source>
</reference>
<name>A0A5C3LYQ3_9AGAR</name>
<accession>A0A5C3LYQ3</accession>
<evidence type="ECO:0000313" key="4">
    <source>
        <dbReference type="EMBL" id="TFK37008.1"/>
    </source>
</evidence>
<evidence type="ECO:0000313" key="5">
    <source>
        <dbReference type="Proteomes" id="UP000308652"/>
    </source>
</evidence>
<sequence length="254" mass="27313">MPPSTVYFITGANRGIGLALVGELVARQLDVTIFAGVRDVVAAHALRTIAEKHTGKVFIVKFVSGDVASNEAIAKEIQRKFGYVDVVIPCAAIGNYLGTTLETPPETMTEFLQANVIGVLVLFQAMHHLLKASKSSPKFVPLSSPVASLTAYISIPAGYTCYGVSKAAVNYIARRIHYENEWLICFPLSPGIVATDMASSNRTMDKTGTLAPIQDAMQISPEEAARALINIIEGSTREKDGGEFINVDGSKIPW</sequence>
<dbReference type="InterPro" id="IPR036291">
    <property type="entry name" value="NAD(P)-bd_dom_sf"/>
</dbReference>
<proteinExistence type="inferred from homology"/>
<protein>
    <recommendedName>
        <fullName evidence="6">NAD(P)-binding protein</fullName>
    </recommendedName>
</protein>
<dbReference type="Proteomes" id="UP000308652">
    <property type="component" value="Unassembled WGS sequence"/>
</dbReference>
<evidence type="ECO:0008006" key="6">
    <source>
        <dbReference type="Google" id="ProtNLM"/>
    </source>
</evidence>
<dbReference type="InterPro" id="IPR051468">
    <property type="entry name" value="Fungal_SecMetab_SDRs"/>
</dbReference>
<dbReference type="InterPro" id="IPR002347">
    <property type="entry name" value="SDR_fam"/>
</dbReference>
<comment type="similarity">
    <text evidence="1">Belongs to the short-chain dehydrogenases/reductases (SDR) family.</text>
</comment>
<dbReference type="Gene3D" id="3.40.50.720">
    <property type="entry name" value="NAD(P)-binding Rossmann-like Domain"/>
    <property type="match status" value="1"/>
</dbReference>
<keyword evidence="2" id="KW-0521">NADP</keyword>
<dbReference type="SUPFAM" id="SSF51735">
    <property type="entry name" value="NAD(P)-binding Rossmann-fold domains"/>
    <property type="match status" value="1"/>
</dbReference>
<dbReference type="AlphaFoldDB" id="A0A5C3LYQ3"/>
<evidence type="ECO:0000256" key="2">
    <source>
        <dbReference type="ARBA" id="ARBA00022857"/>
    </source>
</evidence>
<dbReference type="EMBL" id="ML213610">
    <property type="protein sequence ID" value="TFK37008.1"/>
    <property type="molecule type" value="Genomic_DNA"/>
</dbReference>
<evidence type="ECO:0000256" key="3">
    <source>
        <dbReference type="ARBA" id="ARBA00023002"/>
    </source>
</evidence>
<organism evidence="4 5">
    <name type="scientific">Crucibulum laeve</name>
    <dbReference type="NCBI Taxonomy" id="68775"/>
    <lineage>
        <taxon>Eukaryota</taxon>
        <taxon>Fungi</taxon>
        <taxon>Dikarya</taxon>
        <taxon>Basidiomycota</taxon>
        <taxon>Agaricomycotina</taxon>
        <taxon>Agaricomycetes</taxon>
        <taxon>Agaricomycetidae</taxon>
        <taxon>Agaricales</taxon>
        <taxon>Agaricineae</taxon>
        <taxon>Nidulariaceae</taxon>
        <taxon>Crucibulum</taxon>
    </lineage>
</organism>